<dbReference type="Proteomes" id="UP001330812">
    <property type="component" value="Chromosome"/>
</dbReference>
<evidence type="ECO:0000256" key="1">
    <source>
        <dbReference type="SAM" id="MobiDB-lite"/>
    </source>
</evidence>
<proteinExistence type="predicted"/>
<name>A0ABZ1ID94_9PSEU</name>
<organism evidence="2 3">
    <name type="scientific">Amycolatopsis rhabdoformis</name>
    <dbReference type="NCBI Taxonomy" id="1448059"/>
    <lineage>
        <taxon>Bacteria</taxon>
        <taxon>Bacillati</taxon>
        <taxon>Actinomycetota</taxon>
        <taxon>Actinomycetes</taxon>
        <taxon>Pseudonocardiales</taxon>
        <taxon>Pseudonocardiaceae</taxon>
        <taxon>Amycolatopsis</taxon>
    </lineage>
</organism>
<sequence>MTVAGHRGFRRSVSPLSPRHHLDRSAPLLPIGAATASWRSRRGSPQQKLVTGGRSGHGCSQRPCQSVLLLSVVADNPPPLPFGAAVAGRRRRRQSVPPLPIGAAIAGPPPAGTATSTRRG</sequence>
<dbReference type="EMBL" id="CP142149">
    <property type="protein sequence ID" value="WSE31613.1"/>
    <property type="molecule type" value="Genomic_DNA"/>
</dbReference>
<accession>A0ABZ1ID94</accession>
<protein>
    <submittedName>
        <fullName evidence="2">Uncharacterized protein</fullName>
    </submittedName>
</protein>
<evidence type="ECO:0000313" key="2">
    <source>
        <dbReference type="EMBL" id="WSE31613.1"/>
    </source>
</evidence>
<feature type="region of interest" description="Disordered" evidence="1">
    <location>
        <begin position="1"/>
        <end position="60"/>
    </location>
</feature>
<keyword evidence="3" id="KW-1185">Reference proteome</keyword>
<evidence type="ECO:0000313" key="3">
    <source>
        <dbReference type="Proteomes" id="UP001330812"/>
    </source>
</evidence>
<dbReference type="RefSeq" id="WP_326834420.1">
    <property type="nucleotide sequence ID" value="NZ_CP142149.1"/>
</dbReference>
<feature type="region of interest" description="Disordered" evidence="1">
    <location>
        <begin position="87"/>
        <end position="120"/>
    </location>
</feature>
<gene>
    <name evidence="2" type="ORF">VSH64_05760</name>
</gene>
<reference evidence="2 3" key="1">
    <citation type="journal article" date="2015" name="Int. J. Syst. Evol. Microbiol.">
        <title>Amycolatopsis rhabdoformis sp. nov., an actinomycete isolated from a tropical forest soil.</title>
        <authorList>
            <person name="Souza W.R."/>
            <person name="Silva R.E."/>
            <person name="Goodfellow M."/>
            <person name="Busarakam K."/>
            <person name="Figueiro F.S."/>
            <person name="Ferreira D."/>
            <person name="Rodrigues-Filho E."/>
            <person name="Moraes L.A.B."/>
            <person name="Zucchi T.D."/>
        </authorList>
    </citation>
    <scope>NUCLEOTIDE SEQUENCE [LARGE SCALE GENOMIC DNA]</scope>
    <source>
        <strain evidence="2 3">NCIMB 14900</strain>
    </source>
</reference>